<gene>
    <name evidence="2" type="ORF">A2U01_0009806</name>
</gene>
<feature type="domain" description="F-box" evidence="1">
    <location>
        <begin position="21"/>
        <end position="56"/>
    </location>
</feature>
<reference evidence="2 3" key="1">
    <citation type="journal article" date="2018" name="Front. Plant Sci.">
        <title>Red Clover (Trifolium pratense) and Zigzag Clover (T. medium) - A Picture of Genomic Similarities and Differences.</title>
        <authorList>
            <person name="Dluhosova J."/>
            <person name="Istvanek J."/>
            <person name="Nedelnik J."/>
            <person name="Repkova J."/>
        </authorList>
    </citation>
    <scope>NUCLEOTIDE SEQUENCE [LARGE SCALE GENOMIC DNA]</scope>
    <source>
        <strain evidence="3">cv. 10/8</strain>
        <tissue evidence="2">Leaf</tissue>
    </source>
</reference>
<comment type="caution">
    <text evidence="2">The sequence shown here is derived from an EMBL/GenBank/DDBJ whole genome shotgun (WGS) entry which is preliminary data.</text>
</comment>
<organism evidence="2 3">
    <name type="scientific">Trifolium medium</name>
    <dbReference type="NCBI Taxonomy" id="97028"/>
    <lineage>
        <taxon>Eukaryota</taxon>
        <taxon>Viridiplantae</taxon>
        <taxon>Streptophyta</taxon>
        <taxon>Embryophyta</taxon>
        <taxon>Tracheophyta</taxon>
        <taxon>Spermatophyta</taxon>
        <taxon>Magnoliopsida</taxon>
        <taxon>eudicotyledons</taxon>
        <taxon>Gunneridae</taxon>
        <taxon>Pentapetalae</taxon>
        <taxon>rosids</taxon>
        <taxon>fabids</taxon>
        <taxon>Fabales</taxon>
        <taxon>Fabaceae</taxon>
        <taxon>Papilionoideae</taxon>
        <taxon>50 kb inversion clade</taxon>
        <taxon>NPAAA clade</taxon>
        <taxon>Hologalegina</taxon>
        <taxon>IRL clade</taxon>
        <taxon>Trifolieae</taxon>
        <taxon>Trifolium</taxon>
    </lineage>
</organism>
<evidence type="ECO:0000313" key="2">
    <source>
        <dbReference type="EMBL" id="MCH88913.1"/>
    </source>
</evidence>
<feature type="non-terminal residue" evidence="2">
    <location>
        <position position="73"/>
    </location>
</feature>
<evidence type="ECO:0000313" key="3">
    <source>
        <dbReference type="Proteomes" id="UP000265520"/>
    </source>
</evidence>
<keyword evidence="3" id="KW-1185">Reference proteome</keyword>
<evidence type="ECO:0000259" key="1">
    <source>
        <dbReference type="Pfam" id="PF00646"/>
    </source>
</evidence>
<dbReference type="Proteomes" id="UP000265520">
    <property type="component" value="Unassembled WGS sequence"/>
</dbReference>
<protein>
    <submittedName>
        <fullName evidence="2">F-box/LRR-repeat protein</fullName>
    </submittedName>
</protein>
<dbReference type="InterPro" id="IPR001810">
    <property type="entry name" value="F-box_dom"/>
</dbReference>
<accession>A0A392MNW3</accession>
<dbReference type="InterPro" id="IPR036047">
    <property type="entry name" value="F-box-like_dom_sf"/>
</dbReference>
<dbReference type="EMBL" id="LXQA010015093">
    <property type="protein sequence ID" value="MCH88913.1"/>
    <property type="molecule type" value="Genomic_DNA"/>
</dbReference>
<dbReference type="AlphaFoldDB" id="A0A392MNW3"/>
<dbReference type="Gene3D" id="1.20.1280.50">
    <property type="match status" value="1"/>
</dbReference>
<sequence>MTARTTEEEEEEEEACSNLYLPAEIWECIFKFFDNPTFKSFSIVSKQFLSLTNRLRYSVTITDQTIPFLSRLF</sequence>
<dbReference type="SUPFAM" id="SSF81383">
    <property type="entry name" value="F-box domain"/>
    <property type="match status" value="1"/>
</dbReference>
<dbReference type="Pfam" id="PF00646">
    <property type="entry name" value="F-box"/>
    <property type="match status" value="1"/>
</dbReference>
<name>A0A392MNW3_9FABA</name>
<proteinExistence type="predicted"/>